<dbReference type="AlphaFoldDB" id="A0AAN4ZS41"/>
<feature type="non-terminal residue" evidence="2">
    <location>
        <position position="1"/>
    </location>
</feature>
<gene>
    <name evidence="2" type="ORF">PMAYCL1PPCAC_13978</name>
</gene>
<sequence>IVESLHVTIVHLLEQREPSNSSLLIVEQWKRKANDFSIHSNDSLFSICLKAFDVMSRILESAHYSHIKLALDILKSEYSNCLHLENTSELSIRLVMFGIIESLHLTFVHLMEKRVEMMTSKELSKRANEINNLAQPLLAQSDADPFDVSHSVRFHNIANSSALIQIGQIENPFNNLYSNPDRGVIEDVSMNEDTIPYYEMDQRWESFENHHSTPNDNQRTETMWGDEEWINDDM</sequence>
<reference evidence="3" key="1">
    <citation type="submission" date="2022-10" db="EMBL/GenBank/DDBJ databases">
        <title>Genome assembly of Pristionchus species.</title>
        <authorList>
            <person name="Yoshida K."/>
            <person name="Sommer R.J."/>
        </authorList>
    </citation>
    <scope>NUCLEOTIDE SEQUENCE [LARGE SCALE GENOMIC DNA]</scope>
    <source>
        <strain evidence="3">RS5460</strain>
    </source>
</reference>
<feature type="compositionally biased region" description="Acidic residues" evidence="1">
    <location>
        <begin position="224"/>
        <end position="234"/>
    </location>
</feature>
<comment type="caution">
    <text evidence="2">The sequence shown here is derived from an EMBL/GenBank/DDBJ whole genome shotgun (WGS) entry which is preliminary data.</text>
</comment>
<keyword evidence="3" id="KW-1185">Reference proteome</keyword>
<accession>A0AAN4ZS41</accession>
<feature type="region of interest" description="Disordered" evidence="1">
    <location>
        <begin position="208"/>
        <end position="234"/>
    </location>
</feature>
<name>A0AAN4ZS41_9BILA</name>
<feature type="non-terminal residue" evidence="2">
    <location>
        <position position="234"/>
    </location>
</feature>
<dbReference type="EMBL" id="BTRK01000003">
    <property type="protein sequence ID" value="GMR43783.1"/>
    <property type="molecule type" value="Genomic_DNA"/>
</dbReference>
<proteinExistence type="predicted"/>
<protein>
    <submittedName>
        <fullName evidence="2">Uncharacterized protein</fullName>
    </submittedName>
</protein>
<evidence type="ECO:0000313" key="2">
    <source>
        <dbReference type="EMBL" id="GMR43783.1"/>
    </source>
</evidence>
<dbReference type="Proteomes" id="UP001328107">
    <property type="component" value="Unassembled WGS sequence"/>
</dbReference>
<evidence type="ECO:0000313" key="3">
    <source>
        <dbReference type="Proteomes" id="UP001328107"/>
    </source>
</evidence>
<evidence type="ECO:0000256" key="1">
    <source>
        <dbReference type="SAM" id="MobiDB-lite"/>
    </source>
</evidence>
<organism evidence="2 3">
    <name type="scientific">Pristionchus mayeri</name>
    <dbReference type="NCBI Taxonomy" id="1317129"/>
    <lineage>
        <taxon>Eukaryota</taxon>
        <taxon>Metazoa</taxon>
        <taxon>Ecdysozoa</taxon>
        <taxon>Nematoda</taxon>
        <taxon>Chromadorea</taxon>
        <taxon>Rhabditida</taxon>
        <taxon>Rhabditina</taxon>
        <taxon>Diplogasteromorpha</taxon>
        <taxon>Diplogasteroidea</taxon>
        <taxon>Neodiplogasteridae</taxon>
        <taxon>Pristionchus</taxon>
    </lineage>
</organism>